<dbReference type="GO" id="GO:0010142">
    <property type="term" value="P:farnesyl diphosphate biosynthetic process, mevalonate pathway"/>
    <property type="evidence" value="ECO:0007669"/>
    <property type="project" value="InterPro"/>
</dbReference>
<dbReference type="AlphaFoldDB" id="A0A7D9L7P3"/>
<dbReference type="OrthoDB" id="1269963at2759"/>
<dbReference type="EMBL" id="CACRXK020014818">
    <property type="protein sequence ID" value="CAB4027466.1"/>
    <property type="molecule type" value="Genomic_DNA"/>
</dbReference>
<dbReference type="GO" id="GO:0006084">
    <property type="term" value="P:acetyl-CoA metabolic process"/>
    <property type="evidence" value="ECO:0007669"/>
    <property type="project" value="InterPro"/>
</dbReference>
<evidence type="ECO:0000313" key="3">
    <source>
        <dbReference type="Proteomes" id="UP001152795"/>
    </source>
</evidence>
<proteinExistence type="predicted"/>
<reference evidence="2" key="1">
    <citation type="submission" date="2020-04" db="EMBL/GenBank/DDBJ databases">
        <authorList>
            <person name="Alioto T."/>
            <person name="Alioto T."/>
            <person name="Gomez Garrido J."/>
        </authorList>
    </citation>
    <scope>NUCLEOTIDE SEQUENCE</scope>
    <source>
        <strain evidence="2">A484AB</strain>
    </source>
</reference>
<evidence type="ECO:0000256" key="1">
    <source>
        <dbReference type="ARBA" id="ARBA00022679"/>
    </source>
</evidence>
<accession>A0A7D9L7P3</accession>
<dbReference type="PANTHER" id="PTHR43323">
    <property type="entry name" value="3-HYDROXY-3-METHYLGLUTARYL COENZYME A SYNTHASE"/>
    <property type="match status" value="1"/>
</dbReference>
<dbReference type="Gene3D" id="3.40.47.10">
    <property type="match status" value="1"/>
</dbReference>
<dbReference type="Proteomes" id="UP001152795">
    <property type="component" value="Unassembled WGS sequence"/>
</dbReference>
<dbReference type="PANTHER" id="PTHR43323:SF2">
    <property type="entry name" value="HYDROXYMETHYLGLUTARYL-COA SYNTHASE"/>
    <property type="match status" value="1"/>
</dbReference>
<protein>
    <submittedName>
        <fullName evidence="2">Hydroxymethylglutaryl- synthase, mitochondrial</fullName>
    </submittedName>
</protein>
<keyword evidence="3" id="KW-1185">Reference proteome</keyword>
<gene>
    <name evidence="2" type="ORF">PACLA_8A002511</name>
</gene>
<evidence type="ECO:0000313" key="2">
    <source>
        <dbReference type="EMBL" id="CAB4027466.1"/>
    </source>
</evidence>
<dbReference type="SUPFAM" id="SSF53901">
    <property type="entry name" value="Thiolase-like"/>
    <property type="match status" value="1"/>
</dbReference>
<organism evidence="2 3">
    <name type="scientific">Paramuricea clavata</name>
    <name type="common">Red gorgonian</name>
    <name type="synonym">Violescent sea-whip</name>
    <dbReference type="NCBI Taxonomy" id="317549"/>
    <lineage>
        <taxon>Eukaryota</taxon>
        <taxon>Metazoa</taxon>
        <taxon>Cnidaria</taxon>
        <taxon>Anthozoa</taxon>
        <taxon>Octocorallia</taxon>
        <taxon>Malacalcyonacea</taxon>
        <taxon>Plexauridae</taxon>
        <taxon>Paramuricea</taxon>
    </lineage>
</organism>
<dbReference type="InterPro" id="IPR013746">
    <property type="entry name" value="HMG_CoA_synt_C_dom"/>
</dbReference>
<comment type="caution">
    <text evidence="2">The sequence shown here is derived from an EMBL/GenBank/DDBJ whole genome shotgun (WGS) entry which is preliminary data.</text>
</comment>
<dbReference type="Pfam" id="PF08540">
    <property type="entry name" value="HMG_CoA_synt_C"/>
    <property type="match status" value="1"/>
</dbReference>
<dbReference type="GO" id="GO:0004421">
    <property type="term" value="F:hydroxymethylglutaryl-CoA synthase activity"/>
    <property type="evidence" value="ECO:0007669"/>
    <property type="project" value="InterPro"/>
</dbReference>
<dbReference type="InterPro" id="IPR016039">
    <property type="entry name" value="Thiolase-like"/>
</dbReference>
<keyword evidence="1" id="KW-0808">Transferase</keyword>
<sequence>MFSYGSGLASAMFSLIVSDTETATAQKLFNNLADIPERLKTRTEVPPDEFVKILEIREKTHHLNNYTPWQHASDIATGAYCLLHVDEKYRRSYARRTSDGFVDFDGNCVIVEKPLEETTVPACQLY</sequence>
<name>A0A7D9L7P3_PARCT</name>